<evidence type="ECO:0000256" key="1">
    <source>
        <dbReference type="ARBA" id="ARBA00004141"/>
    </source>
</evidence>
<evidence type="ECO:0000256" key="5">
    <source>
        <dbReference type="ARBA" id="ARBA00023136"/>
    </source>
</evidence>
<dbReference type="Pfam" id="PF07690">
    <property type="entry name" value="MFS_1"/>
    <property type="match status" value="1"/>
</dbReference>
<name>A0A369JLW9_HYPMA</name>
<feature type="transmembrane region" description="Helical" evidence="7">
    <location>
        <begin position="203"/>
        <end position="221"/>
    </location>
</feature>
<dbReference type="PANTHER" id="PTHR43791">
    <property type="entry name" value="PERMEASE-RELATED"/>
    <property type="match status" value="1"/>
</dbReference>
<comment type="similarity">
    <text evidence="6">Belongs to the major facilitator superfamily. Allantoate permease family.</text>
</comment>
<feature type="transmembrane region" description="Helical" evidence="7">
    <location>
        <begin position="400"/>
        <end position="421"/>
    </location>
</feature>
<keyword evidence="4 7" id="KW-1133">Transmembrane helix</keyword>
<feature type="transmembrane region" description="Helical" evidence="7">
    <location>
        <begin position="428"/>
        <end position="451"/>
    </location>
</feature>
<evidence type="ECO:0000256" key="7">
    <source>
        <dbReference type="SAM" id="Phobius"/>
    </source>
</evidence>
<dbReference type="PANTHER" id="PTHR43791:SF63">
    <property type="entry name" value="HIGH AFFINITY CYSTEINE TRANSPORTER"/>
    <property type="match status" value="1"/>
</dbReference>
<feature type="transmembrane region" description="Helical" evidence="7">
    <location>
        <begin position="457"/>
        <end position="478"/>
    </location>
</feature>
<dbReference type="OrthoDB" id="6730379at2759"/>
<keyword evidence="10" id="KW-1185">Reference proteome</keyword>
<dbReference type="InterPro" id="IPR011701">
    <property type="entry name" value="MFS"/>
</dbReference>
<keyword evidence="3 7" id="KW-0812">Transmembrane</keyword>
<keyword evidence="5 7" id="KW-0472">Membrane</keyword>
<feature type="transmembrane region" description="Helical" evidence="7">
    <location>
        <begin position="233"/>
        <end position="253"/>
    </location>
</feature>
<reference evidence="9" key="1">
    <citation type="submission" date="2018-04" db="EMBL/GenBank/DDBJ databases">
        <title>Whole genome sequencing of Hypsizygus marmoreus.</title>
        <authorList>
            <person name="Choi I.-G."/>
            <person name="Min B."/>
            <person name="Kim J.-G."/>
            <person name="Kim S."/>
            <person name="Oh Y.-L."/>
            <person name="Kong W.-S."/>
            <person name="Park H."/>
            <person name="Jeong J."/>
            <person name="Song E.-S."/>
        </authorList>
    </citation>
    <scope>NUCLEOTIDE SEQUENCE [LARGE SCALE GENOMIC DNA]</scope>
    <source>
        <strain evidence="9">51987-8</strain>
    </source>
</reference>
<evidence type="ECO:0000256" key="3">
    <source>
        <dbReference type="ARBA" id="ARBA00022692"/>
    </source>
</evidence>
<proteinExistence type="inferred from homology"/>
<feature type="transmembrane region" description="Helical" evidence="7">
    <location>
        <begin position="173"/>
        <end position="191"/>
    </location>
</feature>
<feature type="transmembrane region" description="Helical" evidence="7">
    <location>
        <begin position="523"/>
        <end position="542"/>
    </location>
</feature>
<feature type="transmembrane region" description="Helical" evidence="7">
    <location>
        <begin position="490"/>
        <end position="511"/>
    </location>
</feature>
<dbReference type="SUPFAM" id="SSF103473">
    <property type="entry name" value="MFS general substrate transporter"/>
    <property type="match status" value="1"/>
</dbReference>
<feature type="transmembrane region" description="Helical" evidence="7">
    <location>
        <begin position="259"/>
        <end position="284"/>
    </location>
</feature>
<organism evidence="9 10">
    <name type="scientific">Hypsizygus marmoreus</name>
    <name type="common">White beech mushroom</name>
    <name type="synonym">Agaricus marmoreus</name>
    <dbReference type="NCBI Taxonomy" id="39966"/>
    <lineage>
        <taxon>Eukaryota</taxon>
        <taxon>Fungi</taxon>
        <taxon>Dikarya</taxon>
        <taxon>Basidiomycota</taxon>
        <taxon>Agaricomycotina</taxon>
        <taxon>Agaricomycetes</taxon>
        <taxon>Agaricomycetidae</taxon>
        <taxon>Agaricales</taxon>
        <taxon>Tricholomatineae</taxon>
        <taxon>Lyophyllaceae</taxon>
        <taxon>Hypsizygus</taxon>
    </lineage>
</organism>
<dbReference type="FunFam" id="1.20.1250.20:FF:000064">
    <property type="entry name" value="MFS allantoate transporter"/>
    <property type="match status" value="1"/>
</dbReference>
<evidence type="ECO:0000313" key="9">
    <source>
        <dbReference type="EMBL" id="RDB22838.1"/>
    </source>
</evidence>
<protein>
    <recommendedName>
        <fullName evidence="8">Major facilitator superfamily (MFS) profile domain-containing protein</fullName>
    </recommendedName>
</protein>
<comment type="subcellular location">
    <subcellularLocation>
        <location evidence="1">Membrane</location>
        <topology evidence="1">Multi-pass membrane protein</topology>
    </subcellularLocation>
</comment>
<keyword evidence="2" id="KW-0813">Transport</keyword>
<dbReference type="STRING" id="39966.A0A369JLW9"/>
<accession>A0A369JLW9</accession>
<dbReference type="InterPro" id="IPR036259">
    <property type="entry name" value="MFS_trans_sf"/>
</dbReference>
<dbReference type="GO" id="GO:0016020">
    <property type="term" value="C:membrane"/>
    <property type="evidence" value="ECO:0007669"/>
    <property type="project" value="UniProtKB-SubCell"/>
</dbReference>
<feature type="domain" description="Major facilitator superfamily (MFS) profile" evidence="8">
    <location>
        <begin position="136"/>
        <end position="545"/>
    </location>
</feature>
<dbReference type="AlphaFoldDB" id="A0A369JLW9"/>
<evidence type="ECO:0000256" key="2">
    <source>
        <dbReference type="ARBA" id="ARBA00022448"/>
    </source>
</evidence>
<evidence type="ECO:0000256" key="4">
    <source>
        <dbReference type="ARBA" id="ARBA00022989"/>
    </source>
</evidence>
<dbReference type="Gene3D" id="1.20.1250.20">
    <property type="entry name" value="MFS general substrate transporter like domains"/>
    <property type="match status" value="2"/>
</dbReference>
<feature type="transmembrane region" description="Helical" evidence="7">
    <location>
        <begin position="296"/>
        <end position="316"/>
    </location>
</feature>
<dbReference type="PROSITE" id="PS50850">
    <property type="entry name" value="MFS"/>
    <property type="match status" value="1"/>
</dbReference>
<sequence>MSLDRFFGDQLKYTERRPLSGVFPEAVTRSLRNAENHSPSFDIKAMKSLMRKKRPPGKMAITTLQKDAVTRDDEFIEDAIGKELYSVRSGSSNSNVPPAGIDSEVAEFFAHSASNKTVVIDEATNVRLRWMIHKRVLIVMVVTYFAQALDKGTINFASIMGIREDTKLKGQEYAWLTTCVYIAILVWEFPTNRLIQRLPIAKYLAFNIMAWGAVLACTAACKNFASLIVVRTLLGVFECVCQPAFVFLSTMWYTREEQVLVIGAFYSMNGFQQCVGGLIAYGIAQIDHVKLKNWQILFTLLGCVTFAWGAFVLWWLPDSPMRAKCFSPQDRILMAERVRKNDTGIQNRTFKMYQALEAFVDPTVWAIVLISFTNALPTGGLGAFSNIILQAFGFSQLQTYLLAIAQGAIIMIFLFSATYLSKRYNQKLVLAFIYTLPNIAGTIVFLCVPTSSHTKVGLLLAFYCMQGFGAVAVLNLAVMSNNVGGRSKQVITSSLVFIAWAVGNAIGPQVFRDNDKPRYIKAFVTHIIVYGVQLATIVFLRIRLMHQNVLKRRAQSLPATKANGEVTDENLAHTQAFDDLTDRENPDFRYVY</sequence>
<evidence type="ECO:0000313" key="10">
    <source>
        <dbReference type="Proteomes" id="UP000076154"/>
    </source>
</evidence>
<evidence type="ECO:0000259" key="8">
    <source>
        <dbReference type="PROSITE" id="PS50850"/>
    </source>
</evidence>
<comment type="caution">
    <text evidence="9">The sequence shown here is derived from an EMBL/GenBank/DDBJ whole genome shotgun (WGS) entry which is preliminary data.</text>
</comment>
<dbReference type="Proteomes" id="UP000076154">
    <property type="component" value="Unassembled WGS sequence"/>
</dbReference>
<dbReference type="InParanoid" id="A0A369JLW9"/>
<evidence type="ECO:0000256" key="6">
    <source>
        <dbReference type="ARBA" id="ARBA00037968"/>
    </source>
</evidence>
<dbReference type="GO" id="GO:0033229">
    <property type="term" value="F:cysteine transmembrane transporter activity"/>
    <property type="evidence" value="ECO:0007669"/>
    <property type="project" value="TreeGrafter"/>
</dbReference>
<dbReference type="InterPro" id="IPR020846">
    <property type="entry name" value="MFS_dom"/>
</dbReference>
<dbReference type="EMBL" id="LUEZ02000049">
    <property type="protein sequence ID" value="RDB22838.1"/>
    <property type="molecule type" value="Genomic_DNA"/>
</dbReference>
<gene>
    <name evidence="9" type="ORF">Hypma_010365</name>
</gene>